<sequence length="157" mass="17144">MFSPEILTLLLAAAPISELRGAIPMAVSVWHLSLVSAFLFSVIGNILPVPVIFYLLPKVLAWAEKHGPWLHRFLTVYLEKKRAKFQSSYDKYGALALMFFVAIPLPITGAWTGTGLAVLLRIHPRYSFPAIVAGILIAGVIVSLIVSGALGFLGWMI</sequence>
<dbReference type="InterPro" id="IPR009577">
    <property type="entry name" value="Sm_multidrug_ex"/>
</dbReference>
<comment type="caution">
    <text evidence="2">The sequence shown here is derived from an EMBL/GenBank/DDBJ whole genome shotgun (WGS) entry which is preliminary data.</text>
</comment>
<proteinExistence type="predicted"/>
<accession>A0A0G1LJM7</accession>
<dbReference type="AlphaFoldDB" id="A0A0G1LJM7"/>
<feature type="transmembrane region" description="Helical" evidence="1">
    <location>
        <begin position="92"/>
        <end position="111"/>
    </location>
</feature>
<reference evidence="2 3" key="1">
    <citation type="journal article" date="2015" name="Nature">
        <title>rRNA introns, odd ribosomes, and small enigmatic genomes across a large radiation of phyla.</title>
        <authorList>
            <person name="Brown C.T."/>
            <person name="Hug L.A."/>
            <person name="Thomas B.C."/>
            <person name="Sharon I."/>
            <person name="Castelle C.J."/>
            <person name="Singh A."/>
            <person name="Wilkins M.J."/>
            <person name="Williams K.H."/>
            <person name="Banfield J.F."/>
        </authorList>
    </citation>
    <scope>NUCLEOTIDE SEQUENCE [LARGE SCALE GENOMIC DNA]</scope>
</reference>
<dbReference type="PATRIC" id="fig|1619000.3.peg.896"/>
<evidence type="ECO:0008006" key="4">
    <source>
        <dbReference type="Google" id="ProtNLM"/>
    </source>
</evidence>
<dbReference type="PANTHER" id="PTHR36007">
    <property type="entry name" value="TRANSPORT PROTEIN-RELATED"/>
    <property type="match status" value="1"/>
</dbReference>
<keyword evidence="1" id="KW-0812">Transmembrane</keyword>
<evidence type="ECO:0000313" key="2">
    <source>
        <dbReference type="EMBL" id="KKT69022.1"/>
    </source>
</evidence>
<protein>
    <recommendedName>
        <fullName evidence="4">Small multidrug export protein</fullName>
    </recommendedName>
</protein>
<dbReference type="Proteomes" id="UP000034154">
    <property type="component" value="Unassembled WGS sequence"/>
</dbReference>
<name>A0A0G1LJM7_9BACT</name>
<evidence type="ECO:0000313" key="3">
    <source>
        <dbReference type="Proteomes" id="UP000034154"/>
    </source>
</evidence>
<keyword evidence="1" id="KW-1133">Transmembrane helix</keyword>
<evidence type="ECO:0000256" key="1">
    <source>
        <dbReference type="SAM" id="Phobius"/>
    </source>
</evidence>
<feature type="transmembrane region" description="Helical" evidence="1">
    <location>
        <begin position="131"/>
        <end position="155"/>
    </location>
</feature>
<dbReference type="EMBL" id="LCJB01000064">
    <property type="protein sequence ID" value="KKT69022.1"/>
    <property type="molecule type" value="Genomic_DNA"/>
</dbReference>
<keyword evidence="1" id="KW-0472">Membrane</keyword>
<feature type="transmembrane region" description="Helical" evidence="1">
    <location>
        <begin position="31"/>
        <end position="56"/>
    </location>
</feature>
<dbReference type="PANTHER" id="PTHR36007:SF2">
    <property type="entry name" value="TRANSPORT PROTEIN-RELATED"/>
    <property type="match status" value="1"/>
</dbReference>
<gene>
    <name evidence="2" type="ORF">UW63_C0064G0005</name>
</gene>
<organism evidence="2 3">
    <name type="scientific">Candidatus Uhrbacteria bacterium GW2011_GWF2_44_350</name>
    <dbReference type="NCBI Taxonomy" id="1619000"/>
    <lineage>
        <taxon>Bacteria</taxon>
        <taxon>Candidatus Uhriibacteriota</taxon>
    </lineage>
</organism>
<dbReference type="Pfam" id="PF06695">
    <property type="entry name" value="Sm_multidrug_ex"/>
    <property type="match status" value="1"/>
</dbReference>